<accession>A0A5E4QW54</accession>
<sequence length="109" mass="12324">MSVAEENTGGQEKKSSLCEDSSESENEDEKKPLLRRISTSKCVGRLEIFFHSVVSNVKLRNCLYSQVSSKFQQSILKMLALWKVKGRPALCAALPEIFMSLPSLRRAFR</sequence>
<organism evidence="2 3">
    <name type="scientific">Leptidea sinapis</name>
    <dbReference type="NCBI Taxonomy" id="189913"/>
    <lineage>
        <taxon>Eukaryota</taxon>
        <taxon>Metazoa</taxon>
        <taxon>Ecdysozoa</taxon>
        <taxon>Arthropoda</taxon>
        <taxon>Hexapoda</taxon>
        <taxon>Insecta</taxon>
        <taxon>Pterygota</taxon>
        <taxon>Neoptera</taxon>
        <taxon>Endopterygota</taxon>
        <taxon>Lepidoptera</taxon>
        <taxon>Glossata</taxon>
        <taxon>Ditrysia</taxon>
        <taxon>Papilionoidea</taxon>
        <taxon>Pieridae</taxon>
        <taxon>Dismorphiinae</taxon>
        <taxon>Leptidea</taxon>
    </lineage>
</organism>
<dbReference type="Proteomes" id="UP000324832">
    <property type="component" value="Unassembled WGS sequence"/>
</dbReference>
<keyword evidence="3" id="KW-1185">Reference proteome</keyword>
<evidence type="ECO:0000313" key="2">
    <source>
        <dbReference type="EMBL" id="VVD02435.1"/>
    </source>
</evidence>
<dbReference type="EMBL" id="FZQP02006088">
    <property type="protein sequence ID" value="VVD02435.1"/>
    <property type="molecule type" value="Genomic_DNA"/>
</dbReference>
<dbReference type="AlphaFoldDB" id="A0A5E4QW54"/>
<gene>
    <name evidence="2" type="ORF">LSINAPIS_LOCUS12653</name>
</gene>
<name>A0A5E4QW54_9NEOP</name>
<proteinExistence type="predicted"/>
<evidence type="ECO:0000313" key="3">
    <source>
        <dbReference type="Proteomes" id="UP000324832"/>
    </source>
</evidence>
<protein>
    <submittedName>
        <fullName evidence="2">Uncharacterized protein</fullName>
    </submittedName>
</protein>
<evidence type="ECO:0000256" key="1">
    <source>
        <dbReference type="SAM" id="MobiDB-lite"/>
    </source>
</evidence>
<reference evidence="2 3" key="1">
    <citation type="submission" date="2017-07" db="EMBL/GenBank/DDBJ databases">
        <authorList>
            <person name="Talla V."/>
            <person name="Backstrom N."/>
        </authorList>
    </citation>
    <scope>NUCLEOTIDE SEQUENCE [LARGE SCALE GENOMIC DNA]</scope>
</reference>
<feature type="region of interest" description="Disordered" evidence="1">
    <location>
        <begin position="1"/>
        <end position="32"/>
    </location>
</feature>